<protein>
    <submittedName>
        <fullName evidence="1">Uncharacterized protein</fullName>
    </submittedName>
</protein>
<accession>A0A918HVL9</accession>
<dbReference type="AlphaFoldDB" id="A0A918HVL9"/>
<dbReference type="EMBL" id="BMTP01000003">
    <property type="protein sequence ID" value="GGU27111.1"/>
    <property type="molecule type" value="Genomic_DNA"/>
</dbReference>
<evidence type="ECO:0000313" key="1">
    <source>
        <dbReference type="EMBL" id="GGU27111.1"/>
    </source>
</evidence>
<organism evidence="1 2">
    <name type="scientific">Streptomyces lavendofoliae</name>
    <dbReference type="NCBI Taxonomy" id="67314"/>
    <lineage>
        <taxon>Bacteria</taxon>
        <taxon>Bacillati</taxon>
        <taxon>Actinomycetota</taxon>
        <taxon>Actinomycetes</taxon>
        <taxon>Kitasatosporales</taxon>
        <taxon>Streptomycetaceae</taxon>
        <taxon>Streptomyces</taxon>
    </lineage>
</organism>
<gene>
    <name evidence="1" type="ORF">GCM10010274_12130</name>
</gene>
<reference evidence="1" key="2">
    <citation type="submission" date="2020-09" db="EMBL/GenBank/DDBJ databases">
        <authorList>
            <person name="Sun Q."/>
            <person name="Ohkuma M."/>
        </authorList>
    </citation>
    <scope>NUCLEOTIDE SEQUENCE</scope>
    <source>
        <strain evidence="1">JCM 4391</strain>
    </source>
</reference>
<reference evidence="1" key="1">
    <citation type="journal article" date="2014" name="Int. J. Syst. Evol. Microbiol.">
        <title>Complete genome sequence of Corynebacterium casei LMG S-19264T (=DSM 44701T), isolated from a smear-ripened cheese.</title>
        <authorList>
            <consortium name="US DOE Joint Genome Institute (JGI-PGF)"/>
            <person name="Walter F."/>
            <person name="Albersmeier A."/>
            <person name="Kalinowski J."/>
            <person name="Ruckert C."/>
        </authorList>
    </citation>
    <scope>NUCLEOTIDE SEQUENCE</scope>
    <source>
        <strain evidence="1">JCM 4391</strain>
    </source>
</reference>
<keyword evidence="2" id="KW-1185">Reference proteome</keyword>
<dbReference type="Proteomes" id="UP000636661">
    <property type="component" value="Unassembled WGS sequence"/>
</dbReference>
<proteinExistence type="predicted"/>
<comment type="caution">
    <text evidence="1">The sequence shown here is derived from an EMBL/GenBank/DDBJ whole genome shotgun (WGS) entry which is preliminary data.</text>
</comment>
<evidence type="ECO:0000313" key="2">
    <source>
        <dbReference type="Proteomes" id="UP000636661"/>
    </source>
</evidence>
<sequence>MEGARAGEAFGEFVQRGEVGDPARQLVLDHRAGCDGWGREAVQGLRSVRGRRNSWIDSSHFRQVRGAHGSRVFDGRVSLDSIANPHVNLRRCHCNHIYTHK</sequence>
<name>A0A918HVL9_9ACTN</name>